<dbReference type="Pfam" id="PF13883">
    <property type="entry name" value="CREG_beta-barrel"/>
    <property type="match status" value="1"/>
</dbReference>
<feature type="domain" description="CREG-like beta-barrel" evidence="1">
    <location>
        <begin position="10"/>
        <end position="146"/>
    </location>
</feature>
<evidence type="ECO:0000313" key="3">
    <source>
        <dbReference type="Proteomes" id="UP001410394"/>
    </source>
</evidence>
<proteinExistence type="predicted"/>
<dbReference type="InterPro" id="IPR055343">
    <property type="entry name" value="CREG_beta-barrel"/>
</dbReference>
<dbReference type="PANTHER" id="PTHR13343:SF17">
    <property type="entry name" value="CELLULAR REPRESSOR OF E1A-STIMULATED GENES, ISOFORM A"/>
    <property type="match status" value="1"/>
</dbReference>
<dbReference type="Proteomes" id="UP001410394">
    <property type="component" value="Unassembled WGS sequence"/>
</dbReference>
<reference evidence="2 3" key="1">
    <citation type="journal article" date="2018" name="Int. J. Syst. Evol. Microbiol.">
        <title>Uliginosibacterium sediminicola sp. nov., isolated from freshwater sediment.</title>
        <authorList>
            <person name="Hwang W.M."/>
            <person name="Kim S.M."/>
            <person name="Kang K."/>
            <person name="Ahn T.Y."/>
        </authorList>
    </citation>
    <scope>NUCLEOTIDE SEQUENCE [LARGE SCALE GENOMIC DNA]</scope>
    <source>
        <strain evidence="2 3">M1-21</strain>
    </source>
</reference>
<keyword evidence="3" id="KW-1185">Reference proteome</keyword>
<protein>
    <submittedName>
        <fullName evidence="2">Pyridoxamine 5'-phosphate oxidase family protein</fullName>
    </submittedName>
</protein>
<comment type="caution">
    <text evidence="2">The sequence shown here is derived from an EMBL/GenBank/DDBJ whole genome shotgun (WGS) entry which is preliminary data.</text>
</comment>
<evidence type="ECO:0000313" key="2">
    <source>
        <dbReference type="EMBL" id="MEN3068854.1"/>
    </source>
</evidence>
<accession>A0ABU9YYG5</accession>
<organism evidence="2 3">
    <name type="scientific">Uliginosibacterium sediminicola</name>
    <dbReference type="NCBI Taxonomy" id="2024550"/>
    <lineage>
        <taxon>Bacteria</taxon>
        <taxon>Pseudomonadati</taxon>
        <taxon>Pseudomonadota</taxon>
        <taxon>Betaproteobacteria</taxon>
        <taxon>Rhodocyclales</taxon>
        <taxon>Zoogloeaceae</taxon>
        <taxon>Uliginosibacterium</taxon>
    </lineage>
</organism>
<dbReference type="SUPFAM" id="SSF50475">
    <property type="entry name" value="FMN-binding split barrel"/>
    <property type="match status" value="1"/>
</dbReference>
<dbReference type="Gene3D" id="2.30.110.10">
    <property type="entry name" value="Electron Transport, Fmn-binding Protein, Chain A"/>
    <property type="match status" value="1"/>
</dbReference>
<evidence type="ECO:0000259" key="1">
    <source>
        <dbReference type="Pfam" id="PF13883"/>
    </source>
</evidence>
<gene>
    <name evidence="2" type="ORF">ABDB84_10210</name>
</gene>
<dbReference type="InterPro" id="IPR012349">
    <property type="entry name" value="Split_barrel_FMN-bd"/>
</dbReference>
<dbReference type="RefSeq" id="WP_345919623.1">
    <property type="nucleotide sequence ID" value="NZ_JBDIVE010000004.1"/>
</dbReference>
<dbReference type="EMBL" id="JBDIVE010000004">
    <property type="protein sequence ID" value="MEN3068854.1"/>
    <property type="molecule type" value="Genomic_DNA"/>
</dbReference>
<dbReference type="PANTHER" id="PTHR13343">
    <property type="entry name" value="CREG1 PROTEIN"/>
    <property type="match status" value="1"/>
</dbReference>
<name>A0ABU9YYG5_9RHOO</name>
<sequence length="218" mass="24231">MKIHPAEVATLLHSAEHATLATQSQQLPGYPYATAVPCVTDAAHCPILFVSLLAEHTRNLLADARSSLSLVAPEHGSVQAAPRLSLIGDCRPIDAPPLLVDRYLRYQPEAAQYLALDFRFFRLQPLRLRYIGGVGRMGWLEADDWQALDTLTLEDEAQLLRALSAELPEHIRLLGIDCYGLDCSLHGQRQRHRFALPSTQLEELAQAARQLLARLSAR</sequence>